<evidence type="ECO:0000313" key="9">
    <source>
        <dbReference type="EMBL" id="GIP14858.1"/>
    </source>
</evidence>
<keyword evidence="10" id="KW-1185">Reference proteome</keyword>
<gene>
    <name evidence="9" type="ORF">J40TS1_05000</name>
</gene>
<reference evidence="9" key="1">
    <citation type="submission" date="2021-03" db="EMBL/GenBank/DDBJ databases">
        <title>Antimicrobial resistance genes in bacteria isolated from Japanese honey, and their potential for conferring macrolide and lincosamide resistance in the American foulbrood pathogen Paenibacillus larvae.</title>
        <authorList>
            <person name="Okamoto M."/>
            <person name="Kumagai M."/>
            <person name="Kanamori H."/>
            <person name="Takamatsu D."/>
        </authorList>
    </citation>
    <scope>NUCLEOTIDE SEQUENCE</scope>
    <source>
        <strain evidence="9">J40TS1</strain>
    </source>
</reference>
<comment type="similarity">
    <text evidence="7">Belongs to the binding-protein-dependent transport system permease family.</text>
</comment>
<evidence type="ECO:0000256" key="7">
    <source>
        <dbReference type="RuleBase" id="RU363032"/>
    </source>
</evidence>
<name>A0A920CX22_9BACL</name>
<protein>
    <submittedName>
        <fullName evidence="9">Peptide ABC transporter permease</fullName>
    </submittedName>
</protein>
<keyword evidence="2 7" id="KW-0813">Transport</keyword>
<comment type="caution">
    <text evidence="9">The sequence shown here is derived from an EMBL/GenBank/DDBJ whole genome shotgun (WGS) entry which is preliminary data.</text>
</comment>
<dbReference type="PANTHER" id="PTHR43163">
    <property type="entry name" value="DIPEPTIDE TRANSPORT SYSTEM PERMEASE PROTEIN DPPB-RELATED"/>
    <property type="match status" value="1"/>
</dbReference>
<keyword evidence="4 7" id="KW-0812">Transmembrane</keyword>
<feature type="transmembrane region" description="Helical" evidence="7">
    <location>
        <begin position="84"/>
        <end position="105"/>
    </location>
</feature>
<evidence type="ECO:0000256" key="5">
    <source>
        <dbReference type="ARBA" id="ARBA00022989"/>
    </source>
</evidence>
<feature type="transmembrane region" description="Helical" evidence="7">
    <location>
        <begin position="178"/>
        <end position="204"/>
    </location>
</feature>
<dbReference type="AlphaFoldDB" id="A0A920CX22"/>
<evidence type="ECO:0000256" key="1">
    <source>
        <dbReference type="ARBA" id="ARBA00004651"/>
    </source>
</evidence>
<dbReference type="CDD" id="cd06261">
    <property type="entry name" value="TM_PBP2"/>
    <property type="match status" value="1"/>
</dbReference>
<feature type="transmembrane region" description="Helical" evidence="7">
    <location>
        <begin position="52"/>
        <end position="72"/>
    </location>
</feature>
<dbReference type="Proteomes" id="UP000683139">
    <property type="component" value="Unassembled WGS sequence"/>
</dbReference>
<comment type="subcellular location">
    <subcellularLocation>
        <location evidence="1 7">Cell membrane</location>
        <topology evidence="1 7">Multi-pass membrane protein</topology>
    </subcellularLocation>
</comment>
<dbReference type="PROSITE" id="PS50928">
    <property type="entry name" value="ABC_TM1"/>
    <property type="match status" value="1"/>
</dbReference>
<dbReference type="SUPFAM" id="SSF161098">
    <property type="entry name" value="MetI-like"/>
    <property type="match status" value="1"/>
</dbReference>
<dbReference type="InterPro" id="IPR035906">
    <property type="entry name" value="MetI-like_sf"/>
</dbReference>
<evidence type="ECO:0000256" key="4">
    <source>
        <dbReference type="ARBA" id="ARBA00022692"/>
    </source>
</evidence>
<evidence type="ECO:0000256" key="3">
    <source>
        <dbReference type="ARBA" id="ARBA00022475"/>
    </source>
</evidence>
<dbReference type="GO" id="GO:0005886">
    <property type="term" value="C:plasma membrane"/>
    <property type="evidence" value="ECO:0007669"/>
    <property type="project" value="UniProtKB-SubCell"/>
</dbReference>
<dbReference type="Pfam" id="PF00528">
    <property type="entry name" value="BPD_transp_1"/>
    <property type="match status" value="1"/>
</dbReference>
<accession>A0A920CX22</accession>
<dbReference type="EMBL" id="BOSE01000001">
    <property type="protein sequence ID" value="GIP14858.1"/>
    <property type="molecule type" value="Genomic_DNA"/>
</dbReference>
<keyword evidence="6 7" id="KW-0472">Membrane</keyword>
<organism evidence="9 10">
    <name type="scientific">Paenibacillus montaniterrae</name>
    <dbReference type="NCBI Taxonomy" id="429341"/>
    <lineage>
        <taxon>Bacteria</taxon>
        <taxon>Bacillati</taxon>
        <taxon>Bacillota</taxon>
        <taxon>Bacilli</taxon>
        <taxon>Bacillales</taxon>
        <taxon>Paenibacillaceae</taxon>
        <taxon>Paenibacillus</taxon>
    </lineage>
</organism>
<evidence type="ECO:0000313" key="10">
    <source>
        <dbReference type="Proteomes" id="UP000683139"/>
    </source>
</evidence>
<evidence type="ECO:0000259" key="8">
    <source>
        <dbReference type="PROSITE" id="PS50928"/>
    </source>
</evidence>
<evidence type="ECO:0000256" key="6">
    <source>
        <dbReference type="ARBA" id="ARBA00023136"/>
    </source>
</evidence>
<keyword evidence="3" id="KW-1003">Cell membrane</keyword>
<feature type="transmembrane region" description="Helical" evidence="7">
    <location>
        <begin position="224"/>
        <end position="250"/>
    </location>
</feature>
<dbReference type="PANTHER" id="PTHR43163:SF6">
    <property type="entry name" value="DIPEPTIDE TRANSPORT SYSTEM PERMEASE PROTEIN DPPB-RELATED"/>
    <property type="match status" value="1"/>
</dbReference>
<feature type="transmembrane region" description="Helical" evidence="7">
    <location>
        <begin position="125"/>
        <end position="143"/>
    </location>
</feature>
<feature type="domain" description="ABC transmembrane type-1" evidence="8">
    <location>
        <begin position="46"/>
        <end position="247"/>
    </location>
</feature>
<sequence length="258" mass="28313">MISYYGLDRPLYEQYFTYLGNLVQGDLGYSLKYVNRSVNSIIAESFPVSAELGLRALAFALPIGLALGVVAARRRGKAADYMSVLVAVIGISVPSFIMGTLLQYGFSVKLGWFPVAQWKGWEYTVLPSIAMGLGLLATLTRLMRASMLEVTTQDYIKTARAKGLNERQIVWSHQLRNAMLPIVTVLGPLVANVLMGTFVVEQIFAIPGLGMHFVQSVQSLDYTMALGLTVFFGAFLVAANFIVDLVYGVIDPRIRVAD</sequence>
<dbReference type="Gene3D" id="1.10.3720.10">
    <property type="entry name" value="MetI-like"/>
    <property type="match status" value="1"/>
</dbReference>
<proteinExistence type="inferred from homology"/>
<dbReference type="GO" id="GO:0055085">
    <property type="term" value="P:transmembrane transport"/>
    <property type="evidence" value="ECO:0007669"/>
    <property type="project" value="InterPro"/>
</dbReference>
<dbReference type="InterPro" id="IPR000515">
    <property type="entry name" value="MetI-like"/>
</dbReference>
<evidence type="ECO:0000256" key="2">
    <source>
        <dbReference type="ARBA" id="ARBA00022448"/>
    </source>
</evidence>
<keyword evidence="5 7" id="KW-1133">Transmembrane helix</keyword>